<proteinExistence type="predicted"/>
<name>A0A1M5M3L8_9FLAO</name>
<sequence>MKSYIFCMLLCCIQIAAQSTEAGQRYKKSLIETGGYMNFSPEKVKQSPGFYVGYWYRYPVDENKTHLEIGGNFGYSSSIYDFDYGKRGAFYHIDSREFILNLGGRLVKEYTAGNTRIEWVSELSFHNLFFDGKTVPDEPETEDDENTINISIDAESIATLKFGQGIRLWKNNIGLGIQASYMPYRLWYRNTVPKGFNSFSVETGIYFKF</sequence>
<gene>
    <name evidence="1" type="ORF">SAMN05421866_1305</name>
</gene>
<dbReference type="RefSeq" id="WP_139258779.1">
    <property type="nucleotide sequence ID" value="NZ_FQWT01000001.1"/>
</dbReference>
<dbReference type="STRING" id="421058.SAMN05421866_1305"/>
<dbReference type="OrthoDB" id="1242390at2"/>
<dbReference type="eggNOG" id="ENOG50346DK">
    <property type="taxonomic scope" value="Bacteria"/>
</dbReference>
<organism evidence="1 2">
    <name type="scientific">Chryseobacterium oranimense</name>
    <dbReference type="NCBI Taxonomy" id="421058"/>
    <lineage>
        <taxon>Bacteria</taxon>
        <taxon>Pseudomonadati</taxon>
        <taxon>Bacteroidota</taxon>
        <taxon>Flavobacteriia</taxon>
        <taxon>Flavobacteriales</taxon>
        <taxon>Weeksellaceae</taxon>
        <taxon>Chryseobacterium group</taxon>
        <taxon>Chryseobacterium</taxon>
    </lineage>
</organism>
<evidence type="ECO:0000313" key="2">
    <source>
        <dbReference type="Proteomes" id="UP000184047"/>
    </source>
</evidence>
<keyword evidence="2" id="KW-1185">Reference proteome</keyword>
<protein>
    <recommendedName>
        <fullName evidence="3">Outer membrane protein beta-barrel domain-containing protein</fullName>
    </recommendedName>
</protein>
<evidence type="ECO:0008006" key="3">
    <source>
        <dbReference type="Google" id="ProtNLM"/>
    </source>
</evidence>
<dbReference type="EMBL" id="FQWT01000001">
    <property type="protein sequence ID" value="SHG71499.1"/>
    <property type="molecule type" value="Genomic_DNA"/>
</dbReference>
<accession>A0A1M5M3L8</accession>
<dbReference type="Proteomes" id="UP000184047">
    <property type="component" value="Unassembled WGS sequence"/>
</dbReference>
<reference evidence="2" key="1">
    <citation type="submission" date="2016-11" db="EMBL/GenBank/DDBJ databases">
        <authorList>
            <person name="Varghese N."/>
            <person name="Submissions S."/>
        </authorList>
    </citation>
    <scope>NUCLEOTIDE SEQUENCE [LARGE SCALE GENOMIC DNA]</scope>
    <source>
        <strain evidence="2">DSM 19055</strain>
    </source>
</reference>
<evidence type="ECO:0000313" key="1">
    <source>
        <dbReference type="EMBL" id="SHG71499.1"/>
    </source>
</evidence>
<dbReference type="AlphaFoldDB" id="A0A1M5M3L8"/>